<feature type="transmembrane region" description="Helical" evidence="1">
    <location>
        <begin position="24"/>
        <end position="42"/>
    </location>
</feature>
<evidence type="ECO:0000256" key="1">
    <source>
        <dbReference type="SAM" id="Phobius"/>
    </source>
</evidence>
<dbReference type="GeneTree" id="ENSGT00990000204615"/>
<keyword evidence="3" id="KW-1185">Reference proteome</keyword>
<sequence>YVCFICHEITKGTVLAPFGYIRRIHNIIFYILPGNIVIYSIYEPNYNKNMTQPDVYCNKTLYLFATNLTYILLGALFLSYCCRKQREADDDNDTQRLLRG</sequence>
<evidence type="ECO:0000313" key="3">
    <source>
        <dbReference type="Proteomes" id="UP000261580"/>
    </source>
</evidence>
<keyword evidence="1" id="KW-0472">Membrane</keyword>
<dbReference type="Proteomes" id="UP000261580">
    <property type="component" value="Unassembled WGS sequence"/>
</dbReference>
<protein>
    <submittedName>
        <fullName evidence="2">Uncharacterized protein</fullName>
    </submittedName>
</protein>
<name>A0A3Q4G819_NEOBR</name>
<reference evidence="2" key="2">
    <citation type="submission" date="2025-09" db="UniProtKB">
        <authorList>
            <consortium name="Ensembl"/>
        </authorList>
    </citation>
    <scope>IDENTIFICATION</scope>
</reference>
<keyword evidence="1" id="KW-1133">Transmembrane helix</keyword>
<accession>A0A3Q4G819</accession>
<evidence type="ECO:0000313" key="2">
    <source>
        <dbReference type="Ensembl" id="ENSNBRP00000002403.1"/>
    </source>
</evidence>
<feature type="transmembrane region" description="Helical" evidence="1">
    <location>
        <begin position="62"/>
        <end position="82"/>
    </location>
</feature>
<keyword evidence="1" id="KW-0812">Transmembrane</keyword>
<dbReference type="Ensembl" id="ENSNBRT00000002495.1">
    <property type="protein sequence ID" value="ENSNBRP00000002403.1"/>
    <property type="gene ID" value="ENSNBRG00000001941.1"/>
</dbReference>
<dbReference type="Bgee" id="ENSNBRG00000001941">
    <property type="expression patterns" value="Expressed in mesonephros and 2 other cell types or tissues"/>
</dbReference>
<organism evidence="2 3">
    <name type="scientific">Neolamprologus brichardi</name>
    <name type="common">Fairy cichlid</name>
    <name type="synonym">Lamprologus brichardi</name>
    <dbReference type="NCBI Taxonomy" id="32507"/>
    <lineage>
        <taxon>Eukaryota</taxon>
        <taxon>Metazoa</taxon>
        <taxon>Chordata</taxon>
        <taxon>Craniata</taxon>
        <taxon>Vertebrata</taxon>
        <taxon>Euteleostomi</taxon>
        <taxon>Actinopterygii</taxon>
        <taxon>Neopterygii</taxon>
        <taxon>Teleostei</taxon>
        <taxon>Neoteleostei</taxon>
        <taxon>Acanthomorphata</taxon>
        <taxon>Ovalentaria</taxon>
        <taxon>Cichlomorphae</taxon>
        <taxon>Cichliformes</taxon>
        <taxon>Cichlidae</taxon>
        <taxon>African cichlids</taxon>
        <taxon>Pseudocrenilabrinae</taxon>
        <taxon>Lamprologini</taxon>
        <taxon>Neolamprologus</taxon>
    </lineage>
</organism>
<proteinExistence type="predicted"/>
<reference evidence="2" key="1">
    <citation type="submission" date="2025-08" db="UniProtKB">
        <authorList>
            <consortium name="Ensembl"/>
        </authorList>
    </citation>
    <scope>IDENTIFICATION</scope>
</reference>
<dbReference type="AlphaFoldDB" id="A0A3Q4G819"/>
<dbReference type="OMA" id="IRRIHNI"/>